<dbReference type="Pfam" id="PF01243">
    <property type="entry name" value="PNPOx_N"/>
    <property type="match status" value="1"/>
</dbReference>
<comment type="cofactor">
    <cofactor evidence="1">
        <name>FMN</name>
        <dbReference type="ChEBI" id="CHEBI:58210"/>
    </cofactor>
</comment>
<dbReference type="SUPFAM" id="SSF50475">
    <property type="entry name" value="FMN-binding split barrel"/>
    <property type="match status" value="1"/>
</dbReference>
<evidence type="ECO:0000313" key="12">
    <source>
        <dbReference type="Proteomes" id="UP000028545"/>
    </source>
</evidence>
<keyword evidence="7" id="KW-0560">Oxidoreductase</keyword>
<dbReference type="GO" id="GO:0004733">
    <property type="term" value="F:pyridoxamine phosphate oxidase activity"/>
    <property type="evidence" value="ECO:0007669"/>
    <property type="project" value="UniProtKB-EC"/>
</dbReference>
<sequence>MIQRIVPRIDVACTTRMALHPLQDEKLIFGPSEGKAPQFTLGTLHRADLNPTSPIPQFHAWYTQARAAGLPAPQTCVLSTASLPSGRVSSRLVYLKELDGAGSFVIYSNFGTSRKAEDLETNPSASLVFWWEPLQRQVRVEGVAERMTPLESQEYYDTRERGSRIGAWASKQSVVLRPKGETNGQANGVKKEGGEEQGKQEDGDVVEDDGRARLEEWVENVEQRFEGQEKIPIPDFWGGLRIVPDRIEFWQGRKNRLHDRFVYEREGGPVEDGKKGVKDAKWTLQRLSP</sequence>
<dbReference type="EC" id="1.4.3.5" evidence="4"/>
<dbReference type="GO" id="GO:0008615">
    <property type="term" value="P:pyridoxine biosynthetic process"/>
    <property type="evidence" value="ECO:0007669"/>
    <property type="project" value="InterPro"/>
</dbReference>
<reference evidence="11 12" key="1">
    <citation type="journal article" date="2014" name="Genome Announc.">
        <title>Draft genome sequence of the pathogenic fungus Scedosporium apiospermum.</title>
        <authorList>
            <person name="Vandeputte P."/>
            <person name="Ghamrawi S."/>
            <person name="Rechenmann M."/>
            <person name="Iltis A."/>
            <person name="Giraud S."/>
            <person name="Fleury M."/>
            <person name="Thornton C."/>
            <person name="Delhaes L."/>
            <person name="Meyer W."/>
            <person name="Papon N."/>
            <person name="Bouchara J.P."/>
        </authorList>
    </citation>
    <scope>NUCLEOTIDE SEQUENCE [LARGE SCALE GENOMIC DNA]</scope>
    <source>
        <strain evidence="11 12">IHEM 14462</strain>
    </source>
</reference>
<dbReference type="InterPro" id="IPR019576">
    <property type="entry name" value="Pyridoxamine_oxidase_dimer_C"/>
</dbReference>
<dbReference type="GO" id="GO:0010181">
    <property type="term" value="F:FMN binding"/>
    <property type="evidence" value="ECO:0007669"/>
    <property type="project" value="InterPro"/>
</dbReference>
<evidence type="ECO:0000313" key="11">
    <source>
        <dbReference type="EMBL" id="KEZ41390.1"/>
    </source>
</evidence>
<gene>
    <name evidence="11" type="ORF">SAPIO_CDS7514</name>
</gene>
<evidence type="ECO:0000256" key="7">
    <source>
        <dbReference type="ARBA" id="ARBA00023002"/>
    </source>
</evidence>
<accession>A0A084G228</accession>
<dbReference type="Gene3D" id="2.30.110.10">
    <property type="entry name" value="Electron Transport, Fmn-binding Protein, Chain A"/>
    <property type="match status" value="1"/>
</dbReference>
<dbReference type="HOGENOM" id="CLU_032263_2_0_1"/>
<comment type="pathway">
    <text evidence="2">Cofactor metabolism; pyridoxal 5'-phosphate salvage; pyridoxal 5'-phosphate from pyridoxamine 5'-phosphate: step 1/1.</text>
</comment>
<dbReference type="OMA" id="AYFRTRP"/>
<evidence type="ECO:0000256" key="8">
    <source>
        <dbReference type="SAM" id="MobiDB-lite"/>
    </source>
</evidence>
<dbReference type="Proteomes" id="UP000028545">
    <property type="component" value="Unassembled WGS sequence"/>
</dbReference>
<dbReference type="InterPro" id="IPR000659">
    <property type="entry name" value="Pyridox_Oxase"/>
</dbReference>
<dbReference type="InterPro" id="IPR019740">
    <property type="entry name" value="Pyridox_Oxase_CS"/>
</dbReference>
<dbReference type="RefSeq" id="XP_016641189.1">
    <property type="nucleotide sequence ID" value="XM_016789362.1"/>
</dbReference>
<dbReference type="AlphaFoldDB" id="A0A084G228"/>
<dbReference type="PANTHER" id="PTHR10851:SF0">
    <property type="entry name" value="PYRIDOXINE-5'-PHOSPHATE OXIDASE"/>
    <property type="match status" value="1"/>
</dbReference>
<dbReference type="VEuPathDB" id="FungiDB:SAPIO_CDS7514"/>
<dbReference type="GeneID" id="27726586"/>
<name>A0A084G228_PSEDA</name>
<organism evidence="11 12">
    <name type="scientific">Pseudallescheria apiosperma</name>
    <name type="common">Scedosporium apiospermum</name>
    <dbReference type="NCBI Taxonomy" id="563466"/>
    <lineage>
        <taxon>Eukaryota</taxon>
        <taxon>Fungi</taxon>
        <taxon>Dikarya</taxon>
        <taxon>Ascomycota</taxon>
        <taxon>Pezizomycotina</taxon>
        <taxon>Sordariomycetes</taxon>
        <taxon>Hypocreomycetidae</taxon>
        <taxon>Microascales</taxon>
        <taxon>Microascaceae</taxon>
        <taxon>Scedosporium</taxon>
    </lineage>
</organism>
<dbReference type="PANTHER" id="PTHR10851">
    <property type="entry name" value="PYRIDOXINE-5-PHOSPHATE OXIDASE"/>
    <property type="match status" value="1"/>
</dbReference>
<evidence type="ECO:0000259" key="10">
    <source>
        <dbReference type="Pfam" id="PF10590"/>
    </source>
</evidence>
<evidence type="ECO:0000259" key="9">
    <source>
        <dbReference type="Pfam" id="PF01243"/>
    </source>
</evidence>
<evidence type="ECO:0000256" key="3">
    <source>
        <dbReference type="ARBA" id="ARBA00005037"/>
    </source>
</evidence>
<evidence type="ECO:0000256" key="5">
    <source>
        <dbReference type="ARBA" id="ARBA00022630"/>
    </source>
</evidence>
<dbReference type="EMBL" id="JOWA01000110">
    <property type="protein sequence ID" value="KEZ41390.1"/>
    <property type="molecule type" value="Genomic_DNA"/>
</dbReference>
<dbReference type="UniPathway" id="UPA01068">
    <property type="reaction ID" value="UER00304"/>
</dbReference>
<dbReference type="InterPro" id="IPR012349">
    <property type="entry name" value="Split_barrel_FMN-bd"/>
</dbReference>
<dbReference type="OrthoDB" id="303614at2759"/>
<keyword evidence="5" id="KW-0285">Flavoprotein</keyword>
<keyword evidence="12" id="KW-1185">Reference proteome</keyword>
<dbReference type="PROSITE" id="PS01064">
    <property type="entry name" value="PYRIDOX_OXIDASE"/>
    <property type="match status" value="1"/>
</dbReference>
<feature type="region of interest" description="Disordered" evidence="8">
    <location>
        <begin position="177"/>
        <end position="204"/>
    </location>
</feature>
<feature type="domain" description="Pyridoxamine 5'-phosphate oxidase N-terminal" evidence="9">
    <location>
        <begin position="64"/>
        <end position="179"/>
    </location>
</feature>
<protein>
    <recommendedName>
        <fullName evidence="4">pyridoxal 5'-phosphate synthase</fullName>
        <ecNumber evidence="4">1.4.3.5</ecNumber>
    </recommendedName>
</protein>
<comment type="pathway">
    <text evidence="3">Cofactor metabolism; pyridoxal 5'-phosphate salvage; pyridoxal 5'-phosphate from pyridoxine 5'-phosphate: step 1/1.</text>
</comment>
<dbReference type="InterPro" id="IPR011576">
    <property type="entry name" value="Pyridox_Oxase_N"/>
</dbReference>
<evidence type="ECO:0000256" key="4">
    <source>
        <dbReference type="ARBA" id="ARBA00012801"/>
    </source>
</evidence>
<proteinExistence type="predicted"/>
<keyword evidence="6" id="KW-0288">FMN</keyword>
<dbReference type="Pfam" id="PF10590">
    <property type="entry name" value="PNP_phzG_C"/>
    <property type="match status" value="1"/>
</dbReference>
<evidence type="ECO:0000256" key="6">
    <source>
        <dbReference type="ARBA" id="ARBA00022643"/>
    </source>
</evidence>
<feature type="domain" description="Pyridoxine 5'-phosphate oxidase dimerisation C-terminal" evidence="10">
    <location>
        <begin position="237"/>
        <end position="289"/>
    </location>
</feature>
<comment type="caution">
    <text evidence="11">The sequence shown here is derived from an EMBL/GenBank/DDBJ whole genome shotgun (WGS) entry which is preliminary data.</text>
</comment>
<dbReference type="KEGG" id="sapo:SAPIO_CDS7514"/>
<evidence type="ECO:0000256" key="1">
    <source>
        <dbReference type="ARBA" id="ARBA00001917"/>
    </source>
</evidence>
<evidence type="ECO:0000256" key="2">
    <source>
        <dbReference type="ARBA" id="ARBA00004738"/>
    </source>
</evidence>
<feature type="compositionally biased region" description="Basic and acidic residues" evidence="8">
    <location>
        <begin position="189"/>
        <end position="204"/>
    </location>
</feature>